<keyword evidence="3" id="KW-1185">Reference proteome</keyword>
<evidence type="ECO:0000313" key="3">
    <source>
        <dbReference type="Proteomes" id="UP000663828"/>
    </source>
</evidence>
<dbReference type="OrthoDB" id="10043697at2759"/>
<proteinExistence type="predicted"/>
<dbReference type="Proteomes" id="UP000663828">
    <property type="component" value="Unassembled WGS sequence"/>
</dbReference>
<dbReference type="EMBL" id="CAJNOR010001469">
    <property type="protein sequence ID" value="CAF1148558.1"/>
    <property type="molecule type" value="Genomic_DNA"/>
</dbReference>
<evidence type="ECO:0000313" key="1">
    <source>
        <dbReference type="EMBL" id="CAF0857198.1"/>
    </source>
</evidence>
<comment type="caution">
    <text evidence="2">The sequence shown here is derived from an EMBL/GenBank/DDBJ whole genome shotgun (WGS) entry which is preliminary data.</text>
</comment>
<organism evidence="2 3">
    <name type="scientific">Adineta ricciae</name>
    <name type="common">Rotifer</name>
    <dbReference type="NCBI Taxonomy" id="249248"/>
    <lineage>
        <taxon>Eukaryota</taxon>
        <taxon>Metazoa</taxon>
        <taxon>Spiralia</taxon>
        <taxon>Gnathifera</taxon>
        <taxon>Rotifera</taxon>
        <taxon>Eurotatoria</taxon>
        <taxon>Bdelloidea</taxon>
        <taxon>Adinetida</taxon>
        <taxon>Adinetidae</taxon>
        <taxon>Adineta</taxon>
    </lineage>
</organism>
<gene>
    <name evidence="1" type="ORF">EDS130_LOCUS7619</name>
    <name evidence="2" type="ORF">XAT740_LOCUS20822</name>
</gene>
<accession>A0A814SP30</accession>
<protein>
    <submittedName>
        <fullName evidence="2">Uncharacterized protein</fullName>
    </submittedName>
</protein>
<dbReference type="AlphaFoldDB" id="A0A814SP30"/>
<sequence length="135" mass="16301">MHHHTTFQIYIYFSLFIALSYCRTVYYDEIVEEDSTKPVPTEEDENINKNSKFRLADILYEDYNSDDNNDNNEFDSYEERKFHDRSLFSTQRPVHYISAQTRQALIDILQKAVDLGWKPKLKHYIPSTRFGRHRR</sequence>
<evidence type="ECO:0000313" key="2">
    <source>
        <dbReference type="EMBL" id="CAF1148558.1"/>
    </source>
</evidence>
<dbReference type="Proteomes" id="UP000663852">
    <property type="component" value="Unassembled WGS sequence"/>
</dbReference>
<dbReference type="EMBL" id="CAJNOJ010000023">
    <property type="protein sequence ID" value="CAF0857198.1"/>
    <property type="molecule type" value="Genomic_DNA"/>
</dbReference>
<reference evidence="2" key="1">
    <citation type="submission" date="2021-02" db="EMBL/GenBank/DDBJ databases">
        <authorList>
            <person name="Nowell W R."/>
        </authorList>
    </citation>
    <scope>NUCLEOTIDE SEQUENCE</scope>
</reference>
<name>A0A814SP30_ADIRI</name>